<evidence type="ECO:0000256" key="3">
    <source>
        <dbReference type="ARBA" id="ARBA00023136"/>
    </source>
</evidence>
<dbReference type="Pfam" id="PF13416">
    <property type="entry name" value="SBP_bac_8"/>
    <property type="match status" value="1"/>
</dbReference>
<reference evidence="7 8" key="1">
    <citation type="submission" date="2016-10" db="EMBL/GenBank/DDBJ databases">
        <authorList>
            <person name="de Groot N.N."/>
        </authorList>
    </citation>
    <scope>NUCLEOTIDE SEQUENCE [LARGE SCALE GENOMIC DNA]</scope>
    <source>
        <strain evidence="7 8">CGMCC 1.5070</strain>
    </source>
</reference>
<dbReference type="Proteomes" id="UP000199158">
    <property type="component" value="Unassembled WGS sequence"/>
</dbReference>
<proteinExistence type="predicted"/>
<dbReference type="PROSITE" id="PS51257">
    <property type="entry name" value="PROKAR_LIPOPROTEIN"/>
    <property type="match status" value="1"/>
</dbReference>
<dbReference type="RefSeq" id="WP_092756609.1">
    <property type="nucleotide sequence ID" value="NZ_FOCG01000006.1"/>
</dbReference>
<evidence type="ECO:0000256" key="5">
    <source>
        <dbReference type="ARBA" id="ARBA00023288"/>
    </source>
</evidence>
<evidence type="ECO:0000256" key="6">
    <source>
        <dbReference type="SAM" id="SignalP"/>
    </source>
</evidence>
<dbReference type="PANTHER" id="PTHR43649">
    <property type="entry name" value="ARABINOSE-BINDING PROTEIN-RELATED"/>
    <property type="match status" value="1"/>
</dbReference>
<protein>
    <submittedName>
        <fullName evidence="7">Carbohydrate ABC transporter substrate-binding protein, CUT1 family</fullName>
    </submittedName>
</protein>
<dbReference type="EMBL" id="FOCG01000006">
    <property type="protein sequence ID" value="SEN17171.1"/>
    <property type="molecule type" value="Genomic_DNA"/>
</dbReference>
<keyword evidence="1" id="KW-1003">Cell membrane</keyword>
<dbReference type="AlphaFoldDB" id="A0A1H8EC74"/>
<sequence>MKMQWKKALAGILATAFACSAIAGCGNNAASPDSTSATDGSGAQSPESPIKITMYYSDNATLPFKEDWLSVQEVQKIANVDLKIEAIPIADYDTKVSLALNTGNNAPDVILYKMTTGEIASLALNGAIVPIGDHPEWTPNFNAKVEEFGMKEDIDKVRLKDGKFYYLPALYDKPFYDGGLILREDFLEKNNLPAPKTYDDLYNILKKYKEQNPNSYPLTILAGPRVLYRMTMPAFGISLGKNAASGSWTLSWDYETGKYFPGAISDKFKEYAAFMAKLYAEGLLDPEMADPIDGDKWAQKMATGVSMATYAYYDQIGGVVGSSKVEGIKLQMYPPLAGPAGAHHQEKNRTASGILFPKKTAERPDFEQVVRTVDKMFYSDECADIWCLGVEGKTYTREGDKIVYSDEILNSPDGIYKTMQVKYGCGSDPFQKVWVNEQEMTKYDENYARINKEVAAMKDSIRPLPPTPKFDDLQAEEAGVLRTPLADAFDRWMNDFTTGAKSVEKDWDTYVQEMKNLQIEKYCEIYNSNL</sequence>
<keyword evidence="4" id="KW-0564">Palmitate</keyword>
<feature type="chain" id="PRO_5038988080" evidence="6">
    <location>
        <begin position="24"/>
        <end position="530"/>
    </location>
</feature>
<keyword evidence="3" id="KW-0472">Membrane</keyword>
<dbReference type="PANTHER" id="PTHR43649:SF33">
    <property type="entry name" value="POLYGALACTURONAN_RHAMNOGALACTURONAN-BINDING PROTEIN YTCQ"/>
    <property type="match status" value="1"/>
</dbReference>
<evidence type="ECO:0000256" key="4">
    <source>
        <dbReference type="ARBA" id="ARBA00023139"/>
    </source>
</evidence>
<keyword evidence="2 6" id="KW-0732">Signal</keyword>
<keyword evidence="5" id="KW-0449">Lipoprotein</keyword>
<evidence type="ECO:0000313" key="7">
    <source>
        <dbReference type="EMBL" id="SEN17171.1"/>
    </source>
</evidence>
<dbReference type="OrthoDB" id="2491264at2"/>
<evidence type="ECO:0000256" key="1">
    <source>
        <dbReference type="ARBA" id="ARBA00022475"/>
    </source>
</evidence>
<dbReference type="Gene3D" id="3.40.190.10">
    <property type="entry name" value="Periplasmic binding protein-like II"/>
    <property type="match status" value="2"/>
</dbReference>
<dbReference type="STRING" id="474960.SAMN05216180_2975"/>
<dbReference type="SUPFAM" id="SSF53850">
    <property type="entry name" value="Periplasmic binding protein-like II"/>
    <property type="match status" value="1"/>
</dbReference>
<evidence type="ECO:0000313" key="8">
    <source>
        <dbReference type="Proteomes" id="UP000199158"/>
    </source>
</evidence>
<dbReference type="InterPro" id="IPR006059">
    <property type="entry name" value="SBP"/>
</dbReference>
<dbReference type="InterPro" id="IPR050490">
    <property type="entry name" value="Bact_solute-bd_prot1"/>
</dbReference>
<organism evidence="7 8">
    <name type="scientific">Hydrogenoanaerobacterium saccharovorans</name>
    <dbReference type="NCBI Taxonomy" id="474960"/>
    <lineage>
        <taxon>Bacteria</taxon>
        <taxon>Bacillati</taxon>
        <taxon>Bacillota</taxon>
        <taxon>Clostridia</taxon>
        <taxon>Eubacteriales</taxon>
        <taxon>Oscillospiraceae</taxon>
        <taxon>Hydrogenoanaerobacterium</taxon>
    </lineage>
</organism>
<name>A0A1H8EC74_9FIRM</name>
<feature type="signal peptide" evidence="6">
    <location>
        <begin position="1"/>
        <end position="23"/>
    </location>
</feature>
<evidence type="ECO:0000256" key="2">
    <source>
        <dbReference type="ARBA" id="ARBA00022729"/>
    </source>
</evidence>
<keyword evidence="8" id="KW-1185">Reference proteome</keyword>
<gene>
    <name evidence="7" type="ORF">SAMN05216180_2975</name>
</gene>
<accession>A0A1H8EC74</accession>